<feature type="region of interest" description="Disordered" evidence="2">
    <location>
        <begin position="383"/>
        <end position="412"/>
    </location>
</feature>
<feature type="compositionally biased region" description="Polar residues" evidence="2">
    <location>
        <begin position="196"/>
        <end position="220"/>
    </location>
</feature>
<feature type="compositionally biased region" description="Polar residues" evidence="2">
    <location>
        <begin position="176"/>
        <end position="188"/>
    </location>
</feature>
<dbReference type="AlphaFoldDB" id="A0A839RNB6"/>
<keyword evidence="5" id="KW-1185">Reference proteome</keyword>
<sequence length="429" mass="42688">MGFTGIVWALRRVVRLATDLRGGARSGPMATASAQWSDMNTTLAETADQIAAVTRSLGENWRGDAAARALPKLREMEVWLRTASVTAGSVSAQARLCAAGYDAANVAMPTEAEIMAVQAMKAAGAAAPGVASGLTAAGEGMERALDIRAAAAMHGYEAACSPVGVAVDFPAPPALTNLQNSEPQSNSDGAIPDDVSLSTTPASAFSNVGSSGGTHISPAQISPVAGTLSGPSTPLAAITHGATRVSHAAHAAATIAGVSATAMRSVSSVLGTIAGPASGSSTSSAGAVQSTAPRSSVTTPLATVSANLAAGATPTSDRPLISRGVTGSELPGHARDTHQRSSPAIRTPDGAGEAGRGVLHRTTPVSGARDAVTPAAMPYAPFAGRAVTSGEEDEVRPVRRGTVPRESFDTGPAGQLVCPPIIGANAAGR</sequence>
<dbReference type="Proteomes" id="UP000567922">
    <property type="component" value="Unassembled WGS sequence"/>
</dbReference>
<feature type="region of interest" description="Disordered" evidence="2">
    <location>
        <begin position="308"/>
        <end position="366"/>
    </location>
</feature>
<dbReference type="SUPFAM" id="SSF140459">
    <property type="entry name" value="PE/PPE dimer-like"/>
    <property type="match status" value="1"/>
</dbReference>
<feature type="domain" description="PPE" evidence="3">
    <location>
        <begin position="19"/>
        <end position="162"/>
    </location>
</feature>
<evidence type="ECO:0000313" key="5">
    <source>
        <dbReference type="Proteomes" id="UP000567922"/>
    </source>
</evidence>
<gene>
    <name evidence="4" type="ORF">FHU29_002439</name>
</gene>
<dbReference type="Pfam" id="PF00823">
    <property type="entry name" value="PPE"/>
    <property type="match status" value="1"/>
</dbReference>
<proteinExistence type="inferred from homology"/>
<dbReference type="OrthoDB" id="4760568at2"/>
<evidence type="ECO:0000313" key="4">
    <source>
        <dbReference type="EMBL" id="MBB3037990.1"/>
    </source>
</evidence>
<evidence type="ECO:0000256" key="2">
    <source>
        <dbReference type="SAM" id="MobiDB-lite"/>
    </source>
</evidence>
<dbReference type="InterPro" id="IPR038332">
    <property type="entry name" value="PPE_sf"/>
</dbReference>
<evidence type="ECO:0000256" key="1">
    <source>
        <dbReference type="ARBA" id="ARBA00010652"/>
    </source>
</evidence>
<reference evidence="4 5" key="1">
    <citation type="submission" date="2020-08" db="EMBL/GenBank/DDBJ databases">
        <title>Sequencing the genomes of 1000 actinobacteria strains.</title>
        <authorList>
            <person name="Klenk H.-P."/>
        </authorList>
    </citation>
    <scope>NUCLEOTIDE SEQUENCE [LARGE SCALE GENOMIC DNA]</scope>
    <source>
        <strain evidence="4 5">DSM 45258</strain>
    </source>
</reference>
<dbReference type="Gene3D" id="1.20.1260.20">
    <property type="entry name" value="PPE superfamily"/>
    <property type="match status" value="1"/>
</dbReference>
<feature type="region of interest" description="Disordered" evidence="2">
    <location>
        <begin position="175"/>
        <end position="225"/>
    </location>
</feature>
<dbReference type="RefSeq" id="WP_064439886.1">
    <property type="nucleotide sequence ID" value="NZ_BDDI01000006.1"/>
</dbReference>
<name>A0A839RNB6_9ACTN</name>
<dbReference type="EMBL" id="JACHWS010000002">
    <property type="protein sequence ID" value="MBB3037990.1"/>
    <property type="molecule type" value="Genomic_DNA"/>
</dbReference>
<evidence type="ECO:0000259" key="3">
    <source>
        <dbReference type="Pfam" id="PF00823"/>
    </source>
</evidence>
<feature type="region of interest" description="Disordered" evidence="2">
    <location>
        <begin position="276"/>
        <end position="296"/>
    </location>
</feature>
<feature type="compositionally biased region" description="Low complexity" evidence="2">
    <location>
        <begin position="276"/>
        <end position="292"/>
    </location>
</feature>
<comment type="similarity">
    <text evidence="1">Belongs to the mycobacterial PPE family.</text>
</comment>
<protein>
    <submittedName>
        <fullName evidence="4">PPE-repeat protein</fullName>
    </submittedName>
</protein>
<accession>A0A839RNB6</accession>
<dbReference type="InterPro" id="IPR000030">
    <property type="entry name" value="PPE_dom"/>
</dbReference>
<organism evidence="4 5">
    <name type="scientific">Hoyosella altamirensis</name>
    <dbReference type="NCBI Taxonomy" id="616997"/>
    <lineage>
        <taxon>Bacteria</taxon>
        <taxon>Bacillati</taxon>
        <taxon>Actinomycetota</taxon>
        <taxon>Actinomycetes</taxon>
        <taxon>Mycobacteriales</taxon>
        <taxon>Hoyosellaceae</taxon>
        <taxon>Hoyosella</taxon>
    </lineage>
</organism>
<comment type="caution">
    <text evidence="4">The sequence shown here is derived from an EMBL/GenBank/DDBJ whole genome shotgun (WGS) entry which is preliminary data.</text>
</comment>